<protein>
    <submittedName>
        <fullName evidence="1">Uncharacterized protein</fullName>
    </submittedName>
</protein>
<dbReference type="Proteomes" id="UP000190341">
    <property type="component" value="Unassembled WGS sequence"/>
</dbReference>
<name>A0A1T5JF86_9GAMM</name>
<evidence type="ECO:0000313" key="1">
    <source>
        <dbReference type="EMBL" id="SKC49818.1"/>
    </source>
</evidence>
<keyword evidence="2" id="KW-1185">Reference proteome</keyword>
<accession>A0A1T5JF86</accession>
<evidence type="ECO:0000313" key="2">
    <source>
        <dbReference type="Proteomes" id="UP000190341"/>
    </source>
</evidence>
<proteinExistence type="predicted"/>
<dbReference type="AlphaFoldDB" id="A0A1T5JF86"/>
<sequence>MPVAGAVIGAVGSLAGGKMQSDAAGNAANAQTQAGRDAINAQLAMYNQNRNDTMPYQATGIGALNALAQMYGLPTMGWGGGSGGITVSGGEPASKKKRTLFDKLTDPANAAGSMGGTSYDPMGFFSGGAGQSTTPLQFDVGSSGGGGVMSGSGTADFSQFYQTPDYMVAMEEGLNGLNRLAAARGGFRSGGHDADVMRFASNLGSQAFGNYQNNLFRLAGFGGQANSQLNSLGQNTASGVSNAMQNMGQSRASGWSSMTCARMRTSSLRLRQPMACQICRRRCSRAMSSTARSSRCT</sequence>
<organism evidence="1 2">
    <name type="scientific">Pseudoxanthomonas indica</name>
    <dbReference type="NCBI Taxonomy" id="428993"/>
    <lineage>
        <taxon>Bacteria</taxon>
        <taxon>Pseudomonadati</taxon>
        <taxon>Pseudomonadota</taxon>
        <taxon>Gammaproteobacteria</taxon>
        <taxon>Lysobacterales</taxon>
        <taxon>Lysobacteraceae</taxon>
        <taxon>Pseudoxanthomonas</taxon>
    </lineage>
</organism>
<gene>
    <name evidence="1" type="ORF">SAMN06296058_0740</name>
</gene>
<reference evidence="1 2" key="1">
    <citation type="submission" date="2017-02" db="EMBL/GenBank/DDBJ databases">
        <authorList>
            <person name="Peterson S.W."/>
        </authorList>
    </citation>
    <scope>NUCLEOTIDE SEQUENCE [LARGE SCALE GENOMIC DNA]</scope>
    <source>
        <strain evidence="1 2">P15</strain>
    </source>
</reference>
<dbReference type="EMBL" id="FUZV01000001">
    <property type="protein sequence ID" value="SKC49818.1"/>
    <property type="molecule type" value="Genomic_DNA"/>
</dbReference>